<accession>A0A1G9UA97</accession>
<gene>
    <name evidence="7" type="ORF">SAMN05421823_1165</name>
</gene>
<evidence type="ECO:0000313" key="8">
    <source>
        <dbReference type="Proteomes" id="UP000198510"/>
    </source>
</evidence>
<organism evidence="7 8">
    <name type="scientific">Catalinimonas alkaloidigena</name>
    <dbReference type="NCBI Taxonomy" id="1075417"/>
    <lineage>
        <taxon>Bacteria</taxon>
        <taxon>Pseudomonadati</taxon>
        <taxon>Bacteroidota</taxon>
        <taxon>Cytophagia</taxon>
        <taxon>Cytophagales</taxon>
        <taxon>Catalimonadaceae</taxon>
        <taxon>Catalinimonas</taxon>
    </lineage>
</organism>
<keyword evidence="3 6" id="KW-0812">Transmembrane</keyword>
<dbReference type="PANTHER" id="PTHR33529:SF8">
    <property type="entry name" value="PERMEASE, YJGP_YJGQ FAMILY"/>
    <property type="match status" value="1"/>
</dbReference>
<keyword evidence="4 6" id="KW-1133">Transmembrane helix</keyword>
<keyword evidence="5 6" id="KW-0472">Membrane</keyword>
<evidence type="ECO:0000256" key="5">
    <source>
        <dbReference type="ARBA" id="ARBA00023136"/>
    </source>
</evidence>
<feature type="transmembrane region" description="Helical" evidence="6">
    <location>
        <begin position="307"/>
        <end position="327"/>
    </location>
</feature>
<dbReference type="RefSeq" id="WP_089688208.1">
    <property type="nucleotide sequence ID" value="NZ_FNFO01000016.1"/>
</dbReference>
<protein>
    <submittedName>
        <fullName evidence="7">Lipopolysaccharide export system permease protein</fullName>
    </submittedName>
</protein>
<name>A0A1G9UA97_9BACT</name>
<dbReference type="InterPro" id="IPR005495">
    <property type="entry name" value="LptG/LptF_permease"/>
</dbReference>
<feature type="transmembrane region" description="Helical" evidence="6">
    <location>
        <begin position="277"/>
        <end position="295"/>
    </location>
</feature>
<evidence type="ECO:0000256" key="6">
    <source>
        <dbReference type="SAM" id="Phobius"/>
    </source>
</evidence>
<dbReference type="OrthoDB" id="9807977at2"/>
<feature type="transmembrane region" description="Helical" evidence="6">
    <location>
        <begin position="12"/>
        <end position="33"/>
    </location>
</feature>
<dbReference type="GO" id="GO:0043190">
    <property type="term" value="C:ATP-binding cassette (ABC) transporter complex"/>
    <property type="evidence" value="ECO:0007669"/>
    <property type="project" value="TreeGrafter"/>
</dbReference>
<dbReference type="Pfam" id="PF03739">
    <property type="entry name" value="LptF_LptG"/>
    <property type="match status" value="1"/>
</dbReference>
<feature type="transmembrane region" description="Helical" evidence="6">
    <location>
        <begin position="100"/>
        <end position="123"/>
    </location>
</feature>
<evidence type="ECO:0000313" key="7">
    <source>
        <dbReference type="EMBL" id="SDM56818.1"/>
    </source>
</evidence>
<dbReference type="PANTHER" id="PTHR33529">
    <property type="entry name" value="SLR0882 PROTEIN-RELATED"/>
    <property type="match status" value="1"/>
</dbReference>
<evidence type="ECO:0000256" key="2">
    <source>
        <dbReference type="ARBA" id="ARBA00022475"/>
    </source>
</evidence>
<dbReference type="GO" id="GO:0015920">
    <property type="term" value="P:lipopolysaccharide transport"/>
    <property type="evidence" value="ECO:0007669"/>
    <property type="project" value="TreeGrafter"/>
</dbReference>
<proteinExistence type="predicted"/>
<reference evidence="7 8" key="1">
    <citation type="submission" date="2016-10" db="EMBL/GenBank/DDBJ databases">
        <authorList>
            <person name="de Groot N.N."/>
        </authorList>
    </citation>
    <scope>NUCLEOTIDE SEQUENCE [LARGE SCALE GENOMIC DNA]</scope>
    <source>
        <strain evidence="7 8">DSM 25186</strain>
    </source>
</reference>
<evidence type="ECO:0000256" key="3">
    <source>
        <dbReference type="ARBA" id="ARBA00022692"/>
    </source>
</evidence>
<dbReference type="STRING" id="1075417.SAMN05421823_1165"/>
<comment type="subcellular location">
    <subcellularLocation>
        <location evidence="1">Cell membrane</location>
        <topology evidence="1">Multi-pass membrane protein</topology>
    </subcellularLocation>
</comment>
<evidence type="ECO:0000256" key="1">
    <source>
        <dbReference type="ARBA" id="ARBA00004651"/>
    </source>
</evidence>
<feature type="transmembrane region" description="Helical" evidence="6">
    <location>
        <begin position="53"/>
        <end position="79"/>
    </location>
</feature>
<sequence>MKILDRYLLKKFLTSYVFVVFVLVLVICVIDFTDKNDNFLKTNPPWSAVLFDYYFNLFPYWANMLSPITTFIAVVFVTARLASHTEITAMLSSGISFKRIMVPYLMGAVIIGGMIFWLTGWVIPNANKTRVAFEIQYTKNPYYFDGRDIHVKVAPTTYVYLESYNNTIDVGYQFTMEEIDSLKLKQKLKAKKISWDKEKEKWHIDDYSVHTFRGDQEDITYGNAIDTTINLQPKDFASTYGLQETLTLTELDEYINELKSRGADNIATYEIEKAQRYTSPFAIVILTIIGVIVSARKTREGAGFQIALGFFLAFVYIIFFLTSRSIAQGGSISPYMATWIPNIVFGGVGLILYRYVPR</sequence>
<evidence type="ECO:0000256" key="4">
    <source>
        <dbReference type="ARBA" id="ARBA00022989"/>
    </source>
</evidence>
<feature type="transmembrane region" description="Helical" evidence="6">
    <location>
        <begin position="339"/>
        <end position="356"/>
    </location>
</feature>
<dbReference type="Proteomes" id="UP000198510">
    <property type="component" value="Unassembled WGS sequence"/>
</dbReference>
<dbReference type="AlphaFoldDB" id="A0A1G9UA97"/>
<dbReference type="EMBL" id="FNFO01000016">
    <property type="protein sequence ID" value="SDM56818.1"/>
    <property type="molecule type" value="Genomic_DNA"/>
</dbReference>
<keyword evidence="2" id="KW-1003">Cell membrane</keyword>
<keyword evidence="8" id="KW-1185">Reference proteome</keyword>